<keyword evidence="1" id="KW-1133">Transmembrane helix</keyword>
<proteinExistence type="predicted"/>
<feature type="transmembrane region" description="Helical" evidence="1">
    <location>
        <begin position="53"/>
        <end position="71"/>
    </location>
</feature>
<evidence type="ECO:0000313" key="2">
    <source>
        <dbReference type="EMBL" id="PIS39840.1"/>
    </source>
</evidence>
<keyword evidence="1" id="KW-0472">Membrane</keyword>
<evidence type="ECO:0000313" key="3">
    <source>
        <dbReference type="Proteomes" id="UP000231472"/>
    </source>
</evidence>
<keyword evidence="1" id="KW-0812">Transmembrane</keyword>
<name>A0A2H0YN07_9BACT</name>
<comment type="caution">
    <text evidence="2">The sequence shown here is derived from an EMBL/GenBank/DDBJ whole genome shotgun (WGS) entry which is preliminary data.</text>
</comment>
<protein>
    <submittedName>
        <fullName evidence="2">Uncharacterized protein</fullName>
    </submittedName>
</protein>
<dbReference type="AlphaFoldDB" id="A0A2H0YN07"/>
<dbReference type="EMBL" id="PEYC01000062">
    <property type="protein sequence ID" value="PIS39840.1"/>
    <property type="molecule type" value="Genomic_DNA"/>
</dbReference>
<organism evidence="2 3">
    <name type="scientific">Candidatus Nealsonbacteria bacterium CG08_land_8_20_14_0_20_36_22</name>
    <dbReference type="NCBI Taxonomy" id="1974704"/>
    <lineage>
        <taxon>Bacteria</taxon>
        <taxon>Candidatus Nealsoniibacteriota</taxon>
    </lineage>
</organism>
<reference evidence="3" key="1">
    <citation type="submission" date="2017-09" db="EMBL/GenBank/DDBJ databases">
        <title>Depth-based differentiation of microbial function through sediment-hosted aquifers and enrichment of novel symbionts in the deep terrestrial subsurface.</title>
        <authorList>
            <person name="Probst A.J."/>
            <person name="Ladd B."/>
            <person name="Jarett J.K."/>
            <person name="Geller-Mcgrath D.E."/>
            <person name="Sieber C.M.K."/>
            <person name="Emerson J.B."/>
            <person name="Anantharaman K."/>
            <person name="Thomas B.C."/>
            <person name="Malmstrom R."/>
            <person name="Stieglmeier M."/>
            <person name="Klingl A."/>
            <person name="Woyke T."/>
            <person name="Ryan C.M."/>
            <person name="Banfield J.F."/>
        </authorList>
    </citation>
    <scope>NUCLEOTIDE SEQUENCE [LARGE SCALE GENOMIC DNA]</scope>
</reference>
<gene>
    <name evidence="2" type="ORF">COT32_02985</name>
</gene>
<dbReference type="Proteomes" id="UP000231472">
    <property type="component" value="Unassembled WGS sequence"/>
</dbReference>
<feature type="transmembrane region" description="Helical" evidence="1">
    <location>
        <begin position="83"/>
        <end position="102"/>
    </location>
</feature>
<evidence type="ECO:0000256" key="1">
    <source>
        <dbReference type="SAM" id="Phobius"/>
    </source>
</evidence>
<sequence length="119" mass="13605">MEVVVNNSWNYCSLLDNLVSHSRPGSSNKVPVTTSIKMTENWTLHLPFGISRWWDVLIGPIWSIVLISLFTNERITKDKDLGVGLVFGLFVLIKWVCSKSFWRTIGNWLLARNAKAEKV</sequence>
<accession>A0A2H0YN07</accession>